<feature type="transmembrane region" description="Helical" evidence="1">
    <location>
        <begin position="12"/>
        <end position="38"/>
    </location>
</feature>
<keyword evidence="2" id="KW-0378">Hydrolase</keyword>
<keyword evidence="3" id="KW-1185">Reference proteome</keyword>
<name>A0A074RLG8_9AGAM</name>
<dbReference type="HOGENOM" id="CLU_027502_2_0_1"/>
<dbReference type="Proteomes" id="UP000027456">
    <property type="component" value="Unassembled WGS sequence"/>
</dbReference>
<keyword evidence="1" id="KW-0472">Membrane</keyword>
<proteinExistence type="predicted"/>
<dbReference type="PANTHER" id="PTHR37471:SF1">
    <property type="entry name" value="AB HYDROLASE-1 DOMAIN-CONTAINING PROTEIN"/>
    <property type="match status" value="1"/>
</dbReference>
<dbReference type="SUPFAM" id="SSF53474">
    <property type="entry name" value="alpha/beta-Hydrolases"/>
    <property type="match status" value="1"/>
</dbReference>
<feature type="transmembrane region" description="Helical" evidence="1">
    <location>
        <begin position="184"/>
        <end position="209"/>
    </location>
</feature>
<dbReference type="STRING" id="1423351.A0A074RLG8"/>
<evidence type="ECO:0000256" key="1">
    <source>
        <dbReference type="SAM" id="Phobius"/>
    </source>
</evidence>
<protein>
    <submittedName>
        <fullName evidence="2">Alpha/beta hydrolase family protein</fullName>
    </submittedName>
</protein>
<organism evidence="2 3">
    <name type="scientific">Rhizoctonia solani 123E</name>
    <dbReference type="NCBI Taxonomy" id="1423351"/>
    <lineage>
        <taxon>Eukaryota</taxon>
        <taxon>Fungi</taxon>
        <taxon>Dikarya</taxon>
        <taxon>Basidiomycota</taxon>
        <taxon>Agaricomycotina</taxon>
        <taxon>Agaricomycetes</taxon>
        <taxon>Cantharellales</taxon>
        <taxon>Ceratobasidiaceae</taxon>
        <taxon>Rhizoctonia</taxon>
    </lineage>
</organism>
<reference evidence="2 3" key="1">
    <citation type="submission" date="2013-12" db="EMBL/GenBank/DDBJ databases">
        <authorList>
            <person name="Cubeta M."/>
            <person name="Pakala S."/>
            <person name="Fedorova N."/>
            <person name="Thomas E."/>
            <person name="Dean R."/>
            <person name="Jabaji S."/>
            <person name="Neate S."/>
            <person name="Toda T."/>
            <person name="Tavantzis S."/>
            <person name="Vilgalys R."/>
            <person name="Bharathan N."/>
            <person name="Pakala S."/>
            <person name="Losada L.S."/>
            <person name="Zafar N."/>
            <person name="Nierman W."/>
        </authorList>
    </citation>
    <scope>NUCLEOTIDE SEQUENCE [LARGE SCALE GENOMIC DNA]</scope>
    <source>
        <strain evidence="2 3">123E</strain>
    </source>
</reference>
<feature type="transmembrane region" description="Helical" evidence="1">
    <location>
        <begin position="44"/>
        <end position="64"/>
    </location>
</feature>
<dbReference type="Gene3D" id="3.40.50.1820">
    <property type="entry name" value="alpha/beta hydrolase"/>
    <property type="match status" value="1"/>
</dbReference>
<evidence type="ECO:0000313" key="2">
    <source>
        <dbReference type="EMBL" id="KEP47956.1"/>
    </source>
</evidence>
<dbReference type="InterPro" id="IPR029058">
    <property type="entry name" value="AB_hydrolase_fold"/>
</dbReference>
<dbReference type="OrthoDB" id="6431331at2759"/>
<accession>A0A074RLG8</accession>
<gene>
    <name evidence="2" type="ORF">V565_138120</name>
</gene>
<dbReference type="GO" id="GO:0016787">
    <property type="term" value="F:hydrolase activity"/>
    <property type="evidence" value="ECO:0007669"/>
    <property type="project" value="UniProtKB-KW"/>
</dbReference>
<dbReference type="EMBL" id="AZST01000608">
    <property type="protein sequence ID" value="KEP47956.1"/>
    <property type="molecule type" value="Genomic_DNA"/>
</dbReference>
<dbReference type="PANTHER" id="PTHR37471">
    <property type="entry name" value="UNNAMED PRODUCT"/>
    <property type="match status" value="1"/>
</dbReference>
<feature type="transmembrane region" description="Helical" evidence="1">
    <location>
        <begin position="249"/>
        <end position="267"/>
    </location>
</feature>
<comment type="caution">
    <text evidence="2">The sequence shown here is derived from an EMBL/GenBank/DDBJ whole genome shotgun (WGS) entry which is preliminary data.</text>
</comment>
<sequence length="507" mass="57353">MLIGTSELERIVILACIWATRSVTPISFIHILCSALWSSYPLRSIHVLTAYALLEFSFYLFIFLPRKAHLQKPATHPPPPTSEKRHELFTRCLSHLTDTKSFKQWFLDTSAEIRRENVIEWLKWGFFAGEAGVGEKREKQDGEIQEYLVALERALGETFPPGYNPELKSIRTTLDDIVIYHRPVVWYLVVCVVEMCSSAVLHHFGFIHFSSRVPIFPPRPHTLFSSTSPSTQLSYWYKPGSNDKQPTPFLFLHGIGIGLFPYVPLLLSYSKTHPNTPIVVPELLSISGRITRPPLSPHEFLSALESIFQHHNIQTYNLAAHSYGTSLASLLIRSPSPLSKPHSVTLLDPIPILLHLPSVARNFLYRKPQRANEHEIYFFACTDMGVAHALARHFFWTECVLWKEDLDAMRDDGTGAARVAVILSGDDIIVDSPAVWTYLTKLPPPSLECVKPGPFVLPVPHPDSLVPTVCEGGNIEVYYFGGLDHAQMFLRKDSWRAIVEAINRVSK</sequence>
<keyword evidence="1" id="KW-1133">Transmembrane helix</keyword>
<keyword evidence="1" id="KW-0812">Transmembrane</keyword>
<evidence type="ECO:0000313" key="3">
    <source>
        <dbReference type="Proteomes" id="UP000027456"/>
    </source>
</evidence>
<dbReference type="AlphaFoldDB" id="A0A074RLG8"/>